<sequence length="151" mass="15560">MIEALITADTAVANIYGYEVLVAIGAGLFIQAGYAAIRTVVEAAEMAYAIACMMLAQFIGIVFGLAVAGAVFVNVAISSLHRILPGTPRAEIQAIIGGTSSHALSDMSAELREQVISTIVKSSQGVFIAAYAAAAVALIASVFLKRSRALA</sequence>
<evidence type="ECO:0000256" key="7">
    <source>
        <dbReference type="SAM" id="Phobius"/>
    </source>
</evidence>
<keyword evidence="5 7" id="KW-1133">Transmembrane helix</keyword>
<feature type="transmembrane region" description="Helical" evidence="7">
    <location>
        <begin position="49"/>
        <end position="77"/>
    </location>
</feature>
<gene>
    <name evidence="8" type="ORF">CBER1_11602</name>
</gene>
<dbReference type="OrthoDB" id="10021397at2759"/>
<dbReference type="EMBL" id="PNEN01001559">
    <property type="protein sequence ID" value="PPJ53228.1"/>
    <property type="molecule type" value="Genomic_DNA"/>
</dbReference>
<keyword evidence="6 7" id="KW-0472">Membrane</keyword>
<comment type="caution">
    <text evidence="8">The sequence shown here is derived from an EMBL/GenBank/DDBJ whole genome shotgun (WGS) entry which is preliminary data.</text>
</comment>
<dbReference type="PANTHER" id="PTHR23501">
    <property type="entry name" value="MAJOR FACILITATOR SUPERFAMILY"/>
    <property type="match status" value="1"/>
</dbReference>
<evidence type="ECO:0000313" key="8">
    <source>
        <dbReference type="EMBL" id="PPJ53228.1"/>
    </source>
</evidence>
<evidence type="ECO:0000256" key="1">
    <source>
        <dbReference type="ARBA" id="ARBA00004141"/>
    </source>
</evidence>
<dbReference type="AlphaFoldDB" id="A0A2S6C0H1"/>
<feature type="transmembrane region" description="Helical" evidence="7">
    <location>
        <begin position="125"/>
        <end position="144"/>
    </location>
</feature>
<evidence type="ECO:0000256" key="5">
    <source>
        <dbReference type="ARBA" id="ARBA00022989"/>
    </source>
</evidence>
<name>A0A2S6C0H1_9PEZI</name>
<dbReference type="GO" id="GO:0022857">
    <property type="term" value="F:transmembrane transporter activity"/>
    <property type="evidence" value="ECO:0007669"/>
    <property type="project" value="TreeGrafter"/>
</dbReference>
<comment type="similarity">
    <text evidence="2">Belongs to the major facilitator superfamily. TCR/Tet family.</text>
</comment>
<keyword evidence="4 7" id="KW-0812">Transmembrane</keyword>
<evidence type="ECO:0000256" key="3">
    <source>
        <dbReference type="ARBA" id="ARBA00022448"/>
    </source>
</evidence>
<proteinExistence type="inferred from homology"/>
<evidence type="ECO:0000256" key="6">
    <source>
        <dbReference type="ARBA" id="ARBA00023136"/>
    </source>
</evidence>
<keyword evidence="9" id="KW-1185">Reference proteome</keyword>
<evidence type="ECO:0008006" key="10">
    <source>
        <dbReference type="Google" id="ProtNLM"/>
    </source>
</evidence>
<evidence type="ECO:0000256" key="4">
    <source>
        <dbReference type="ARBA" id="ARBA00022692"/>
    </source>
</evidence>
<comment type="subcellular location">
    <subcellularLocation>
        <location evidence="1">Membrane</location>
        <topology evidence="1">Multi-pass membrane protein</topology>
    </subcellularLocation>
</comment>
<dbReference type="PANTHER" id="PTHR23501:SF12">
    <property type="entry name" value="MAJOR FACILITATOR SUPERFAMILY (MFS) PROFILE DOMAIN-CONTAINING PROTEIN-RELATED"/>
    <property type="match status" value="1"/>
</dbReference>
<feature type="transmembrane region" description="Helical" evidence="7">
    <location>
        <begin position="15"/>
        <end position="37"/>
    </location>
</feature>
<organism evidence="8 9">
    <name type="scientific">Cercospora berteroae</name>
    <dbReference type="NCBI Taxonomy" id="357750"/>
    <lineage>
        <taxon>Eukaryota</taxon>
        <taxon>Fungi</taxon>
        <taxon>Dikarya</taxon>
        <taxon>Ascomycota</taxon>
        <taxon>Pezizomycotina</taxon>
        <taxon>Dothideomycetes</taxon>
        <taxon>Dothideomycetidae</taxon>
        <taxon>Mycosphaerellales</taxon>
        <taxon>Mycosphaerellaceae</taxon>
        <taxon>Cercospora</taxon>
    </lineage>
</organism>
<accession>A0A2S6C0H1</accession>
<evidence type="ECO:0000313" key="9">
    <source>
        <dbReference type="Proteomes" id="UP000237631"/>
    </source>
</evidence>
<reference evidence="9" key="1">
    <citation type="journal article" date="2017" name="bioRxiv">
        <title>Conservation of a gene cluster reveals novel cercosporin biosynthetic mechanisms and extends production to the genus Colletotrichum.</title>
        <authorList>
            <person name="de Jonge R."/>
            <person name="Ebert M.K."/>
            <person name="Huitt-Roehl C.R."/>
            <person name="Pal P."/>
            <person name="Suttle J.C."/>
            <person name="Spanner R.E."/>
            <person name="Neubauer J.D."/>
            <person name="Jurick W.M.II."/>
            <person name="Stott K.A."/>
            <person name="Secor G.A."/>
            <person name="Thomma B.P.H.J."/>
            <person name="Van de Peer Y."/>
            <person name="Townsend C.A."/>
            <person name="Bolton M.D."/>
        </authorList>
    </citation>
    <scope>NUCLEOTIDE SEQUENCE [LARGE SCALE GENOMIC DNA]</scope>
    <source>
        <strain evidence="9">CBS538.71</strain>
    </source>
</reference>
<evidence type="ECO:0000256" key="2">
    <source>
        <dbReference type="ARBA" id="ARBA00007520"/>
    </source>
</evidence>
<keyword evidence="3" id="KW-0813">Transport</keyword>
<protein>
    <recommendedName>
        <fullName evidence="10">Major facilitator superfamily (MFS) profile domain-containing protein</fullName>
    </recommendedName>
</protein>
<dbReference type="GO" id="GO:0005886">
    <property type="term" value="C:plasma membrane"/>
    <property type="evidence" value="ECO:0007669"/>
    <property type="project" value="TreeGrafter"/>
</dbReference>
<dbReference type="Proteomes" id="UP000237631">
    <property type="component" value="Unassembled WGS sequence"/>
</dbReference>